<sequence>MSLQQTIDKADALIEALPYLQAFRGKTFLIKMGGSAMEDPDLVAKVMRDIVFLEVAGINPIVVHGGGKAISAAMKDAGLEAKFVGGFRVTTDEAIDIVSRVLSEELNPGLVRMIRDFGGKAVGIAGTDVFIGEKTKGIDPEGKRVDIGRVGEVVGCHLEHMDAAHNAGIVPVISPLAAELATGKPLNINADLAAAALAKELRVAKLVYLSDVPGLMKDPSDPSTLIKSVNRKEADELIADGTISGGMIPKIRSAVDALNAGVRKVHFVDGRLPHALLLEIFTDGGIGTEVVR</sequence>
<dbReference type="KEGG" id="lamb:KBB96_19085"/>
<dbReference type="EMBL" id="CP073100">
    <property type="protein sequence ID" value="QUE50951.1"/>
    <property type="molecule type" value="Genomic_DNA"/>
</dbReference>
<dbReference type="GO" id="GO:0005524">
    <property type="term" value="F:ATP binding"/>
    <property type="evidence" value="ECO:0007669"/>
    <property type="project" value="UniProtKB-UniRule"/>
</dbReference>
<dbReference type="PANTHER" id="PTHR23342:SF0">
    <property type="entry name" value="N-ACETYLGLUTAMATE SYNTHASE, MITOCHONDRIAL"/>
    <property type="match status" value="1"/>
</dbReference>
<comment type="function">
    <text evidence="9">Catalyzes the ATP-dependent phosphorylation of N-acetyl-L-glutamate.</text>
</comment>
<dbReference type="PRINTS" id="PR00474">
    <property type="entry name" value="GLU5KINASE"/>
</dbReference>
<evidence type="ECO:0000256" key="2">
    <source>
        <dbReference type="ARBA" id="ARBA00022571"/>
    </source>
</evidence>
<name>A0A975G8Y8_9BACT</name>
<dbReference type="EC" id="2.7.2.8" evidence="9"/>
<keyword evidence="5 9" id="KW-0547">Nucleotide-binding</keyword>
<dbReference type="GO" id="GO:0005737">
    <property type="term" value="C:cytoplasm"/>
    <property type="evidence" value="ECO:0007669"/>
    <property type="project" value="UniProtKB-SubCell"/>
</dbReference>
<feature type="binding site" evidence="9">
    <location>
        <position position="88"/>
    </location>
    <ligand>
        <name>substrate</name>
    </ligand>
</feature>
<evidence type="ECO:0000256" key="1">
    <source>
        <dbReference type="ARBA" id="ARBA00004828"/>
    </source>
</evidence>
<evidence type="ECO:0000256" key="7">
    <source>
        <dbReference type="ARBA" id="ARBA00022840"/>
    </source>
</evidence>
<feature type="site" description="Transition state stabilizer" evidence="9">
    <location>
        <position position="31"/>
    </location>
</feature>
<dbReference type="InterPro" id="IPR037528">
    <property type="entry name" value="ArgB"/>
</dbReference>
<evidence type="ECO:0000313" key="12">
    <source>
        <dbReference type="Proteomes" id="UP000676169"/>
    </source>
</evidence>
<comment type="subcellular location">
    <subcellularLocation>
        <location evidence="9">Cytoplasm</location>
    </subcellularLocation>
</comment>
<dbReference type="InterPro" id="IPR001057">
    <property type="entry name" value="Glu/AcGlu_kinase"/>
</dbReference>
<feature type="domain" description="Aspartate/glutamate/uridylate kinase" evidence="10">
    <location>
        <begin position="26"/>
        <end position="269"/>
    </location>
</feature>
<keyword evidence="7 9" id="KW-0067">ATP-binding</keyword>
<keyword evidence="9" id="KW-0963">Cytoplasm</keyword>
<keyword evidence="3 9" id="KW-0028">Amino-acid biosynthesis</keyword>
<evidence type="ECO:0000259" key="10">
    <source>
        <dbReference type="Pfam" id="PF00696"/>
    </source>
</evidence>
<comment type="catalytic activity">
    <reaction evidence="8 9">
        <text>N-acetyl-L-glutamate + ATP = N-acetyl-L-glutamyl 5-phosphate + ADP</text>
        <dbReference type="Rhea" id="RHEA:14629"/>
        <dbReference type="ChEBI" id="CHEBI:30616"/>
        <dbReference type="ChEBI" id="CHEBI:44337"/>
        <dbReference type="ChEBI" id="CHEBI:57936"/>
        <dbReference type="ChEBI" id="CHEBI:456216"/>
        <dbReference type="EC" id="2.7.2.8"/>
    </reaction>
</comment>
<keyword evidence="4 9" id="KW-0808">Transferase</keyword>
<dbReference type="Gene3D" id="3.40.1160.10">
    <property type="entry name" value="Acetylglutamate kinase-like"/>
    <property type="match status" value="1"/>
</dbReference>
<dbReference type="FunFam" id="3.40.1160.10:FF:000004">
    <property type="entry name" value="Acetylglutamate kinase"/>
    <property type="match status" value="1"/>
</dbReference>
<dbReference type="PIRSF" id="PIRSF000728">
    <property type="entry name" value="NAGK"/>
    <property type="match status" value="1"/>
</dbReference>
<proteinExistence type="inferred from homology"/>
<dbReference type="GO" id="GO:0042450">
    <property type="term" value="P:L-arginine biosynthetic process via ornithine"/>
    <property type="evidence" value="ECO:0007669"/>
    <property type="project" value="UniProtKB-UniRule"/>
</dbReference>
<gene>
    <name evidence="9 11" type="primary">argB</name>
    <name evidence="11" type="ORF">KBB96_19085</name>
</gene>
<dbReference type="InterPro" id="IPR004662">
    <property type="entry name" value="AcgluKinase_fam"/>
</dbReference>
<reference evidence="11" key="1">
    <citation type="submission" date="2021-04" db="EMBL/GenBank/DDBJ databases">
        <title>Luteolibacter sp. 32A isolated from the skin of an Anderson's salamander (Ambystoma andersonii).</title>
        <authorList>
            <person name="Spergser J."/>
            <person name="Busse H.-J."/>
        </authorList>
    </citation>
    <scope>NUCLEOTIDE SEQUENCE</scope>
    <source>
        <strain evidence="11">32A</strain>
    </source>
</reference>
<evidence type="ECO:0000256" key="5">
    <source>
        <dbReference type="ARBA" id="ARBA00022741"/>
    </source>
</evidence>
<feature type="binding site" evidence="9">
    <location>
        <position position="187"/>
    </location>
    <ligand>
        <name>substrate</name>
    </ligand>
</feature>
<dbReference type="HAMAP" id="MF_00082">
    <property type="entry name" value="ArgB"/>
    <property type="match status" value="1"/>
</dbReference>
<keyword evidence="6 9" id="KW-0418">Kinase</keyword>
<feature type="site" description="Transition state stabilizer" evidence="9">
    <location>
        <position position="250"/>
    </location>
</feature>
<evidence type="ECO:0000256" key="8">
    <source>
        <dbReference type="ARBA" id="ARBA00048141"/>
    </source>
</evidence>
<keyword evidence="2 9" id="KW-0055">Arginine biosynthesis</keyword>
<feature type="binding site" evidence="9">
    <location>
        <begin position="66"/>
        <end position="67"/>
    </location>
    <ligand>
        <name>substrate</name>
    </ligand>
</feature>
<evidence type="ECO:0000256" key="4">
    <source>
        <dbReference type="ARBA" id="ARBA00022679"/>
    </source>
</evidence>
<dbReference type="InterPro" id="IPR036393">
    <property type="entry name" value="AceGlu_kinase-like_sf"/>
</dbReference>
<accession>A0A975G8Y8</accession>
<evidence type="ECO:0000256" key="9">
    <source>
        <dbReference type="HAMAP-Rule" id="MF_00082"/>
    </source>
</evidence>
<dbReference type="AlphaFoldDB" id="A0A975G8Y8"/>
<evidence type="ECO:0000313" key="11">
    <source>
        <dbReference type="EMBL" id="QUE50951.1"/>
    </source>
</evidence>
<dbReference type="SUPFAM" id="SSF53633">
    <property type="entry name" value="Carbamate kinase-like"/>
    <property type="match status" value="1"/>
</dbReference>
<keyword evidence="12" id="KW-1185">Reference proteome</keyword>
<protein>
    <recommendedName>
        <fullName evidence="9">Acetylglutamate kinase</fullName>
        <ecNumber evidence="9">2.7.2.8</ecNumber>
    </recommendedName>
    <alternativeName>
        <fullName evidence="9">N-acetyl-L-glutamate 5-phosphotransferase</fullName>
    </alternativeName>
    <alternativeName>
        <fullName evidence="9">NAG kinase</fullName>
        <shortName evidence="9">NAGK</shortName>
    </alternativeName>
</protein>
<dbReference type="RefSeq" id="WP_211631090.1">
    <property type="nucleotide sequence ID" value="NZ_CP073100.1"/>
</dbReference>
<comment type="similarity">
    <text evidence="9">Belongs to the acetylglutamate kinase family. ArgB subfamily.</text>
</comment>
<evidence type="ECO:0000256" key="6">
    <source>
        <dbReference type="ARBA" id="ARBA00022777"/>
    </source>
</evidence>
<dbReference type="InterPro" id="IPR001048">
    <property type="entry name" value="Asp/Glu/Uridylate_kinase"/>
</dbReference>
<dbReference type="Pfam" id="PF00696">
    <property type="entry name" value="AA_kinase"/>
    <property type="match status" value="1"/>
</dbReference>
<dbReference type="Proteomes" id="UP000676169">
    <property type="component" value="Chromosome"/>
</dbReference>
<dbReference type="PANTHER" id="PTHR23342">
    <property type="entry name" value="N-ACETYLGLUTAMATE SYNTHASE"/>
    <property type="match status" value="1"/>
</dbReference>
<dbReference type="GO" id="GO:0003991">
    <property type="term" value="F:acetylglutamate kinase activity"/>
    <property type="evidence" value="ECO:0007669"/>
    <property type="project" value="UniProtKB-UniRule"/>
</dbReference>
<comment type="pathway">
    <text evidence="1 9">Amino-acid biosynthesis; L-arginine biosynthesis; N(2)-acetyl-L-ornithine from L-glutamate: step 2/4.</text>
</comment>
<dbReference type="NCBIfam" id="TIGR00761">
    <property type="entry name" value="argB"/>
    <property type="match status" value="1"/>
</dbReference>
<evidence type="ECO:0000256" key="3">
    <source>
        <dbReference type="ARBA" id="ARBA00022605"/>
    </source>
</evidence>
<organism evidence="11 12">
    <name type="scientific">Luteolibacter ambystomatis</name>
    <dbReference type="NCBI Taxonomy" id="2824561"/>
    <lineage>
        <taxon>Bacteria</taxon>
        <taxon>Pseudomonadati</taxon>
        <taxon>Verrucomicrobiota</taxon>
        <taxon>Verrucomicrobiia</taxon>
        <taxon>Verrucomicrobiales</taxon>
        <taxon>Verrucomicrobiaceae</taxon>
        <taxon>Luteolibacter</taxon>
    </lineage>
</organism>